<name>A0A0F8Z7P3_9ZZZZ</name>
<comment type="caution">
    <text evidence="1">The sequence shown here is derived from an EMBL/GenBank/DDBJ whole genome shotgun (WGS) entry which is preliminary data.</text>
</comment>
<evidence type="ECO:0000313" key="1">
    <source>
        <dbReference type="EMBL" id="KKK56131.1"/>
    </source>
</evidence>
<reference evidence="1" key="1">
    <citation type="journal article" date="2015" name="Nature">
        <title>Complex archaea that bridge the gap between prokaryotes and eukaryotes.</title>
        <authorList>
            <person name="Spang A."/>
            <person name="Saw J.H."/>
            <person name="Jorgensen S.L."/>
            <person name="Zaremba-Niedzwiedzka K."/>
            <person name="Martijn J."/>
            <person name="Lind A.E."/>
            <person name="van Eijk R."/>
            <person name="Schleper C."/>
            <person name="Guy L."/>
            <person name="Ettema T.J."/>
        </authorList>
    </citation>
    <scope>NUCLEOTIDE SEQUENCE</scope>
</reference>
<feature type="non-terminal residue" evidence="1">
    <location>
        <position position="225"/>
    </location>
</feature>
<organism evidence="1">
    <name type="scientific">marine sediment metagenome</name>
    <dbReference type="NCBI Taxonomy" id="412755"/>
    <lineage>
        <taxon>unclassified sequences</taxon>
        <taxon>metagenomes</taxon>
        <taxon>ecological metagenomes</taxon>
    </lineage>
</organism>
<dbReference type="EMBL" id="LAZR01065143">
    <property type="protein sequence ID" value="KKK56131.1"/>
    <property type="molecule type" value="Genomic_DNA"/>
</dbReference>
<gene>
    <name evidence="1" type="ORF">LCGC14_3067610</name>
</gene>
<protein>
    <submittedName>
        <fullName evidence="1">Uncharacterized protein</fullName>
    </submittedName>
</protein>
<accession>A0A0F8Z7P3</accession>
<dbReference type="AlphaFoldDB" id="A0A0F8Z7P3"/>
<sequence length="225" mass="25299">MTMGDDKQEHGGIEIITYYGWLIPKDFGLSASEEYQIWKITLISDKHIVLAQHMNNAHGMLPVSLGRAFPDGFENQSKAIAELLFPYQRIGSFMLNSYVESVRKGIYGLNIYNKLVIPDFDTFQGASGSYPAAAPTKDFDLRKAFLHINTAPDVSNTLQNINMIHDLMQLIQPTDINRQVASLERATQYQAAAVVQGGHRKNGMLARLIDIDCFGPSRHMMMYNI</sequence>
<proteinExistence type="predicted"/>